<dbReference type="Pfam" id="PF13561">
    <property type="entry name" value="adh_short_C2"/>
    <property type="match status" value="1"/>
</dbReference>
<dbReference type="Gene3D" id="3.40.50.720">
    <property type="entry name" value="NAD(P)-binding Rossmann-like Domain"/>
    <property type="match status" value="1"/>
</dbReference>
<dbReference type="InterPro" id="IPR036291">
    <property type="entry name" value="NAD(P)-bd_dom_sf"/>
</dbReference>
<organism evidence="3 4">
    <name type="scientific">Parashewanella curva</name>
    <dbReference type="NCBI Taxonomy" id="2338552"/>
    <lineage>
        <taxon>Bacteria</taxon>
        <taxon>Pseudomonadati</taxon>
        <taxon>Pseudomonadota</taxon>
        <taxon>Gammaproteobacteria</taxon>
        <taxon>Alteromonadales</taxon>
        <taxon>Shewanellaceae</taxon>
        <taxon>Parashewanella</taxon>
    </lineage>
</organism>
<dbReference type="SUPFAM" id="SSF51735">
    <property type="entry name" value="NAD(P)-binding Rossmann-fold domains"/>
    <property type="match status" value="1"/>
</dbReference>
<keyword evidence="4" id="KW-1185">Reference proteome</keyword>
<dbReference type="RefSeq" id="WP_121837825.1">
    <property type="nucleotide sequence ID" value="NZ_ML014759.1"/>
</dbReference>
<comment type="caution">
    <text evidence="3">The sequence shown here is derived from an EMBL/GenBank/DDBJ whole genome shotgun (WGS) entry which is preliminary data.</text>
</comment>
<dbReference type="PRINTS" id="PR00080">
    <property type="entry name" value="SDRFAMILY"/>
</dbReference>
<dbReference type="Proteomes" id="UP000281474">
    <property type="component" value="Unassembled WGS sequence"/>
</dbReference>
<dbReference type="PANTHER" id="PTHR43639">
    <property type="entry name" value="OXIDOREDUCTASE, SHORT-CHAIN DEHYDROGENASE/REDUCTASE FAMILY (AFU_ORTHOLOGUE AFUA_5G02870)"/>
    <property type="match status" value="1"/>
</dbReference>
<sequence>MKKVVVITGGGRGIGAATAKVLVSEGYFVCINFKSNQQKAEQLVDEIKQAGGMAVAFKADVSNTQGVKSLFEFAVSELGVVTHLVNNVGILETQSPLTELTESRINRILTNNITSYFLCSKFALEHMPNGGAIVNIGSVAARTGAPNEYLDYAASKGAIDSLTIGLAKELAPRNIRVNCVRPAIIDTEIHADGGEVNRVKRLADAIPLKRYGKAEEVAHTISWLLSEKASFITGDIIDVSGGL</sequence>
<dbReference type="FunFam" id="3.40.50.720:FF:000084">
    <property type="entry name" value="Short-chain dehydrogenase reductase"/>
    <property type="match status" value="1"/>
</dbReference>
<evidence type="ECO:0000256" key="1">
    <source>
        <dbReference type="ARBA" id="ARBA00006484"/>
    </source>
</evidence>
<gene>
    <name evidence="3" type="ORF">D5018_04575</name>
</gene>
<dbReference type="PROSITE" id="PS00061">
    <property type="entry name" value="ADH_SHORT"/>
    <property type="match status" value="1"/>
</dbReference>
<dbReference type="EMBL" id="QZEI01000010">
    <property type="protein sequence ID" value="RLV60921.1"/>
    <property type="molecule type" value="Genomic_DNA"/>
</dbReference>
<dbReference type="GO" id="GO:0016491">
    <property type="term" value="F:oxidoreductase activity"/>
    <property type="evidence" value="ECO:0007669"/>
    <property type="project" value="UniProtKB-KW"/>
</dbReference>
<evidence type="ECO:0000313" key="4">
    <source>
        <dbReference type="Proteomes" id="UP000281474"/>
    </source>
</evidence>
<dbReference type="PRINTS" id="PR00081">
    <property type="entry name" value="GDHRDH"/>
</dbReference>
<reference evidence="3 4" key="1">
    <citation type="submission" date="2018-09" db="EMBL/GenBank/DDBJ databases">
        <title>Phylogeny of the Shewanellaceae, and recommendation for two new genera, Pseudoshewanella and Parashewanella.</title>
        <authorList>
            <person name="Wang G."/>
        </authorList>
    </citation>
    <scope>NUCLEOTIDE SEQUENCE [LARGE SCALE GENOMIC DNA]</scope>
    <source>
        <strain evidence="3 4">C51</strain>
    </source>
</reference>
<dbReference type="CDD" id="cd05233">
    <property type="entry name" value="SDR_c"/>
    <property type="match status" value="1"/>
</dbReference>
<keyword evidence="2" id="KW-0560">Oxidoreductase</keyword>
<evidence type="ECO:0000256" key="2">
    <source>
        <dbReference type="ARBA" id="ARBA00023002"/>
    </source>
</evidence>
<proteinExistence type="inferred from homology"/>
<accession>A0A3L8PZX9</accession>
<dbReference type="PANTHER" id="PTHR43639:SF1">
    <property type="entry name" value="SHORT-CHAIN DEHYDROGENASE_REDUCTASE FAMILY PROTEIN"/>
    <property type="match status" value="1"/>
</dbReference>
<comment type="similarity">
    <text evidence="1">Belongs to the short-chain dehydrogenases/reductases (SDR) family.</text>
</comment>
<dbReference type="OrthoDB" id="9809287at2"/>
<dbReference type="AlphaFoldDB" id="A0A3L8PZX9"/>
<dbReference type="InterPro" id="IPR002347">
    <property type="entry name" value="SDR_fam"/>
</dbReference>
<protein>
    <submittedName>
        <fullName evidence="3">SDR family oxidoreductase</fullName>
    </submittedName>
</protein>
<name>A0A3L8PZX9_9GAMM</name>
<evidence type="ECO:0000313" key="3">
    <source>
        <dbReference type="EMBL" id="RLV60921.1"/>
    </source>
</evidence>
<dbReference type="InterPro" id="IPR020904">
    <property type="entry name" value="Sc_DH/Rdtase_CS"/>
</dbReference>